<evidence type="ECO:0000256" key="3">
    <source>
        <dbReference type="ARBA" id="ARBA00013994"/>
    </source>
</evidence>
<proteinExistence type="inferred from homology"/>
<dbReference type="InterPro" id="IPR029427">
    <property type="entry name" value="AIM23"/>
</dbReference>
<comment type="subcellular location">
    <subcellularLocation>
        <location evidence="1">Mitochondrion</location>
    </subcellularLocation>
</comment>
<feature type="compositionally biased region" description="Basic and acidic residues" evidence="6">
    <location>
        <begin position="136"/>
        <end position="148"/>
    </location>
</feature>
<dbReference type="GeneID" id="66126707"/>
<evidence type="ECO:0000256" key="5">
    <source>
        <dbReference type="ARBA" id="ARBA00023128"/>
    </source>
</evidence>
<comment type="caution">
    <text evidence="7">The sequence shown here is derived from an EMBL/GenBank/DDBJ whole genome shotgun (WGS) entry which is preliminary data.</text>
</comment>
<evidence type="ECO:0000256" key="4">
    <source>
        <dbReference type="ARBA" id="ARBA00022946"/>
    </source>
</evidence>
<reference evidence="7" key="1">
    <citation type="journal article" date="2021" name="G3 (Bethesda)">
        <title>Genomic diversity, chromosomal rearrangements, and interspecies hybridization in the ogataea polymorpha species complex.</title>
        <authorList>
            <person name="Hanson S.J."/>
            <person name="Cinneide E.O."/>
            <person name="Salzberg L.I."/>
            <person name="Wolfe K.H."/>
            <person name="McGowan J."/>
            <person name="Fitzpatrick D.A."/>
            <person name="Matlin K."/>
        </authorList>
    </citation>
    <scope>NUCLEOTIDE SEQUENCE</scope>
    <source>
        <strain evidence="7">61-244</strain>
    </source>
</reference>
<organism evidence="7 8">
    <name type="scientific">Pichia angusta</name>
    <name type="common">Yeast</name>
    <name type="synonym">Hansenula polymorpha</name>
    <dbReference type="NCBI Taxonomy" id="870730"/>
    <lineage>
        <taxon>Eukaryota</taxon>
        <taxon>Fungi</taxon>
        <taxon>Dikarya</taxon>
        <taxon>Ascomycota</taxon>
        <taxon>Saccharomycotina</taxon>
        <taxon>Pichiomycetes</taxon>
        <taxon>Pichiales</taxon>
        <taxon>Pichiaceae</taxon>
        <taxon>Ogataea</taxon>
    </lineage>
</organism>
<dbReference type="RefSeq" id="XP_043059810.1">
    <property type="nucleotide sequence ID" value="XM_043203156.1"/>
</dbReference>
<feature type="region of interest" description="Disordered" evidence="6">
    <location>
        <begin position="243"/>
        <end position="292"/>
    </location>
</feature>
<evidence type="ECO:0000256" key="1">
    <source>
        <dbReference type="ARBA" id="ARBA00004173"/>
    </source>
</evidence>
<keyword evidence="4" id="KW-0809">Transit peptide</keyword>
<evidence type="ECO:0000256" key="2">
    <source>
        <dbReference type="ARBA" id="ARBA00008476"/>
    </source>
</evidence>
<comment type="similarity">
    <text evidence="2">Belongs to the AIM23 family.</text>
</comment>
<sequence>MLRALTRQFSALRSCSAESQREGVRLRSLGGTAKDQDTLKLVFEKSREVNPKGFVKLIRKGENLGVMSLRTALAQIDLSKEGFLFMGSVRDQKFGDVGLLKVASPQKARKQLSKHLQQQKTQHFQEENPRLIAKQQKQESRQREPDVKMVRVSWQITPHDLTSQKRHEVETQVKKGERIRIVIDDKDNFDADVRVTGDERSLTELEATKRGKIESFLDQLLEELGVEFHKEGEIYDKVSYDVKPQERKSELSPEEKKRLKQLKKQEKQEKLRQRTEEKRKKAQEELKILTVD</sequence>
<dbReference type="GO" id="GO:0005739">
    <property type="term" value="C:mitochondrion"/>
    <property type="evidence" value="ECO:0007669"/>
    <property type="project" value="UniProtKB-SubCell"/>
</dbReference>
<protein>
    <recommendedName>
        <fullName evidence="3">Altered inheritance of mitochondria protein 23, mitochondrial</fullName>
    </recommendedName>
</protein>
<dbReference type="EMBL" id="JAHLUX010000005">
    <property type="protein sequence ID" value="KAG7818788.1"/>
    <property type="molecule type" value="Genomic_DNA"/>
</dbReference>
<evidence type="ECO:0000313" key="8">
    <source>
        <dbReference type="Proteomes" id="UP001196530"/>
    </source>
</evidence>
<dbReference type="Pfam" id="PF14877">
    <property type="entry name" value="mIF3"/>
    <property type="match status" value="1"/>
</dbReference>
<gene>
    <name evidence="7" type="ORF">KL928_002656</name>
</gene>
<name>A0AAN6I5L6_PICAN</name>
<dbReference type="AlphaFoldDB" id="A0AAN6I5L6"/>
<dbReference type="Proteomes" id="UP001196530">
    <property type="component" value="Unassembled WGS sequence"/>
</dbReference>
<accession>A0AAN6I5L6</accession>
<keyword evidence="5" id="KW-0496">Mitochondrion</keyword>
<evidence type="ECO:0000256" key="6">
    <source>
        <dbReference type="SAM" id="MobiDB-lite"/>
    </source>
</evidence>
<feature type="region of interest" description="Disordered" evidence="6">
    <location>
        <begin position="120"/>
        <end position="148"/>
    </location>
</feature>
<evidence type="ECO:0000313" key="7">
    <source>
        <dbReference type="EMBL" id="KAG7818788.1"/>
    </source>
</evidence>